<name>A0A6P4J8H4_DROKI</name>
<keyword evidence="1" id="KW-1185">Reference proteome</keyword>
<dbReference type="RefSeq" id="XP_017031394.1">
    <property type="nucleotide sequence ID" value="XM_017175905.3"/>
</dbReference>
<dbReference type="PANTHER" id="PTHR46540">
    <property type="entry name" value="TETRATRICOPEPTIDE REPEAT PROTEIN 12"/>
    <property type="match status" value="1"/>
</dbReference>
<dbReference type="AlphaFoldDB" id="A0A6P4J8H4"/>
<evidence type="ECO:0000313" key="2">
    <source>
        <dbReference type="RefSeq" id="XP_017031394.1"/>
    </source>
</evidence>
<protein>
    <submittedName>
        <fullName evidence="2">Tetratricopeptide repeat protein 12</fullName>
    </submittedName>
</protein>
<dbReference type="GO" id="GO:0005813">
    <property type="term" value="C:centrosome"/>
    <property type="evidence" value="ECO:0007669"/>
    <property type="project" value="TreeGrafter"/>
</dbReference>
<dbReference type="GO" id="GO:0005737">
    <property type="term" value="C:cytoplasm"/>
    <property type="evidence" value="ECO:0007669"/>
    <property type="project" value="TreeGrafter"/>
</dbReference>
<dbReference type="InterPro" id="IPR043195">
    <property type="entry name" value="TTC12"/>
</dbReference>
<reference evidence="2" key="1">
    <citation type="submission" date="2025-08" db="UniProtKB">
        <authorList>
            <consortium name="RefSeq"/>
        </authorList>
    </citation>
    <scope>IDENTIFICATION</scope>
    <source>
        <strain evidence="2">14028-0561.14</strain>
        <tissue evidence="2">Whole fly</tissue>
    </source>
</reference>
<gene>
    <name evidence="2" type="primary">LOC108080979</name>
</gene>
<sequence length="251" mass="29978">MSKTLEKKENVFGLNFELQPTQDVPVYQYLEANESFLKKPSMVKEVMEYLDTIENANKMDSTRTARKTAVDRKSVAQDDDFLVTLRTPTNVRSSFRRAKFKKIPMNTNQFTFMRQIEPEPEDRILARQQREIVAETFRRSGNFEYRKQRFEVAIDFYTRGLTYVKDTPVLYVNRAMCYIKLRAYKRGIMDCDHVLTYIDEKYPRAWLYRAAAYKRLNDEANYEYSVSQVKRLNNTETEFIDDFLEKMRTLL</sequence>
<dbReference type="Proteomes" id="UP001652661">
    <property type="component" value="Chromosome 3R"/>
</dbReference>
<dbReference type="OMA" id="YLRAWLY"/>
<dbReference type="SUPFAM" id="SSF48452">
    <property type="entry name" value="TPR-like"/>
    <property type="match status" value="1"/>
</dbReference>
<dbReference type="GO" id="GO:0070286">
    <property type="term" value="P:axonemal dynein complex assembly"/>
    <property type="evidence" value="ECO:0007669"/>
    <property type="project" value="TreeGrafter"/>
</dbReference>
<proteinExistence type="predicted"/>
<dbReference type="GeneID" id="108080979"/>
<dbReference type="InterPro" id="IPR011990">
    <property type="entry name" value="TPR-like_helical_dom_sf"/>
</dbReference>
<organism evidence="1 2">
    <name type="scientific">Drosophila kikkawai</name>
    <name type="common">Fruit fly</name>
    <dbReference type="NCBI Taxonomy" id="30033"/>
    <lineage>
        <taxon>Eukaryota</taxon>
        <taxon>Metazoa</taxon>
        <taxon>Ecdysozoa</taxon>
        <taxon>Arthropoda</taxon>
        <taxon>Hexapoda</taxon>
        <taxon>Insecta</taxon>
        <taxon>Pterygota</taxon>
        <taxon>Neoptera</taxon>
        <taxon>Endopterygota</taxon>
        <taxon>Diptera</taxon>
        <taxon>Brachycera</taxon>
        <taxon>Muscomorpha</taxon>
        <taxon>Ephydroidea</taxon>
        <taxon>Drosophilidae</taxon>
        <taxon>Drosophila</taxon>
        <taxon>Sophophora</taxon>
    </lineage>
</organism>
<evidence type="ECO:0000313" key="1">
    <source>
        <dbReference type="Proteomes" id="UP001652661"/>
    </source>
</evidence>
<dbReference type="Gene3D" id="1.25.40.10">
    <property type="entry name" value="Tetratricopeptide repeat domain"/>
    <property type="match status" value="1"/>
</dbReference>
<dbReference type="OrthoDB" id="2017782at2759"/>
<dbReference type="GO" id="GO:0007288">
    <property type="term" value="P:sperm axoneme assembly"/>
    <property type="evidence" value="ECO:0007669"/>
    <property type="project" value="TreeGrafter"/>
</dbReference>
<accession>A0A6P4J8H4</accession>
<dbReference type="PANTHER" id="PTHR46540:SF1">
    <property type="entry name" value="TETRATRICOPEPTIDE REPEAT PROTEIN 12"/>
    <property type="match status" value="1"/>
</dbReference>